<keyword evidence="2" id="KW-0472">Membrane</keyword>
<dbReference type="AlphaFoldDB" id="A0A8G2DZA9"/>
<dbReference type="RefSeq" id="WP_129926759.1">
    <property type="nucleotide sequence ID" value="NZ_CBDAEM010000004.1"/>
</dbReference>
<feature type="region of interest" description="Disordered" evidence="1">
    <location>
        <begin position="133"/>
        <end position="165"/>
    </location>
</feature>
<keyword evidence="2" id="KW-0812">Transmembrane</keyword>
<evidence type="ECO:0000256" key="1">
    <source>
        <dbReference type="SAM" id="MobiDB-lite"/>
    </source>
</evidence>
<feature type="transmembrane region" description="Helical" evidence="2">
    <location>
        <begin position="6"/>
        <end position="28"/>
    </location>
</feature>
<organism evidence="3 4">
    <name type="scientific">Sphingobium cupriresistens</name>
    <dbReference type="NCBI Taxonomy" id="1132417"/>
    <lineage>
        <taxon>Bacteria</taxon>
        <taxon>Pseudomonadati</taxon>
        <taxon>Pseudomonadota</taxon>
        <taxon>Alphaproteobacteria</taxon>
        <taxon>Sphingomonadales</taxon>
        <taxon>Sphingomonadaceae</taxon>
        <taxon>Sphingobium</taxon>
    </lineage>
</organism>
<keyword evidence="2" id="KW-1133">Transmembrane helix</keyword>
<dbReference type="OrthoDB" id="7475113at2"/>
<accession>A0A8G2DZA9</accession>
<comment type="caution">
    <text evidence="3">The sequence shown here is derived from an EMBL/GenBank/DDBJ whole genome shotgun (WGS) entry which is preliminary data.</text>
</comment>
<protein>
    <submittedName>
        <fullName evidence="3">Uncharacterized protein</fullName>
    </submittedName>
</protein>
<reference evidence="3 4" key="1">
    <citation type="submission" date="2019-02" db="EMBL/GenBank/DDBJ databases">
        <authorList>
            <person name="Feng G."/>
        </authorList>
    </citation>
    <scope>NUCLEOTIDE SEQUENCE [LARGE SCALE GENOMIC DNA]</scope>
    <source>
        <strain evidence="3 4">CCTCC AB 2011146</strain>
    </source>
</reference>
<evidence type="ECO:0000313" key="3">
    <source>
        <dbReference type="EMBL" id="RYM10341.1"/>
    </source>
</evidence>
<dbReference type="Proteomes" id="UP000291572">
    <property type="component" value="Unassembled WGS sequence"/>
</dbReference>
<sequence length="165" mass="16963">MTTAHFWMGAGATLGAAAMMGLGLGSYVTSPQVPARNASEYVETVISDQAATDTSFAMQKGPGAIHCTGCGPTLAERRWQADMAGLELDAMTRGGSSDPAMRDYEAEQPPEDIMPAAAPVPVRIVPPQAARFADDAPPPAIVTRTGASAVPPPTLVATTAEGVRP</sequence>
<proteinExistence type="predicted"/>
<evidence type="ECO:0000256" key="2">
    <source>
        <dbReference type="SAM" id="Phobius"/>
    </source>
</evidence>
<gene>
    <name evidence="3" type="ORF">EWH12_12185</name>
</gene>
<dbReference type="EMBL" id="SEOO01000018">
    <property type="protein sequence ID" value="RYM10341.1"/>
    <property type="molecule type" value="Genomic_DNA"/>
</dbReference>
<evidence type="ECO:0000313" key="4">
    <source>
        <dbReference type="Proteomes" id="UP000291572"/>
    </source>
</evidence>
<name>A0A8G2DZA9_9SPHN</name>